<evidence type="ECO:0000256" key="7">
    <source>
        <dbReference type="SAM" id="SignalP"/>
    </source>
</evidence>
<keyword evidence="3" id="KW-0479">Metal-binding</keyword>
<dbReference type="AlphaFoldDB" id="A0A9P0DXD0"/>
<keyword evidence="7" id="KW-0732">Signal</keyword>
<dbReference type="GO" id="GO:0046872">
    <property type="term" value="F:metal ion binding"/>
    <property type="evidence" value="ECO:0007669"/>
    <property type="project" value="UniProtKB-KW"/>
</dbReference>
<dbReference type="CDD" id="cd16029">
    <property type="entry name" value="4-S"/>
    <property type="match status" value="1"/>
</dbReference>
<dbReference type="Gene3D" id="3.40.720.10">
    <property type="entry name" value="Alkaline Phosphatase, subunit A"/>
    <property type="match status" value="1"/>
</dbReference>
<dbReference type="InterPro" id="IPR000917">
    <property type="entry name" value="Sulfatase_N"/>
</dbReference>
<dbReference type="GO" id="GO:0008484">
    <property type="term" value="F:sulfuric ester hydrolase activity"/>
    <property type="evidence" value="ECO:0007669"/>
    <property type="project" value="InterPro"/>
</dbReference>
<dbReference type="InterPro" id="IPR017850">
    <property type="entry name" value="Alkaline_phosphatase_core_sf"/>
</dbReference>
<reference evidence="9" key="1">
    <citation type="submission" date="2022-01" db="EMBL/GenBank/DDBJ databases">
        <authorList>
            <person name="King R."/>
        </authorList>
    </citation>
    <scope>NUCLEOTIDE SEQUENCE</scope>
</reference>
<dbReference type="PANTHER" id="PTHR10342:SF273">
    <property type="entry name" value="RE14504P"/>
    <property type="match status" value="1"/>
</dbReference>
<dbReference type="SUPFAM" id="SSF53649">
    <property type="entry name" value="Alkaline phosphatase-like"/>
    <property type="match status" value="1"/>
</dbReference>
<evidence type="ECO:0000256" key="1">
    <source>
        <dbReference type="ARBA" id="ARBA00001913"/>
    </source>
</evidence>
<keyword evidence="5" id="KW-0106">Calcium</keyword>
<feature type="domain" description="Sulfatase N-terminal" evidence="8">
    <location>
        <begin position="30"/>
        <end position="351"/>
    </location>
</feature>
<evidence type="ECO:0000313" key="10">
    <source>
        <dbReference type="Proteomes" id="UP001153737"/>
    </source>
</evidence>
<keyword evidence="6" id="KW-0325">Glycoprotein</keyword>
<accession>A0A9P0DXD0</accession>
<dbReference type="Proteomes" id="UP001153737">
    <property type="component" value="Chromosome 6"/>
</dbReference>
<dbReference type="PANTHER" id="PTHR10342">
    <property type="entry name" value="ARYLSULFATASE"/>
    <property type="match status" value="1"/>
</dbReference>
<sequence>MGTEMILLLLSIISTIFSLEAVESTESPRPHIIFIIADDLGWNDVGFHGSNQIPTPNIDALAYGGLILNRYYVNPICTPSRSALMTGKHPIHTGMQHTVLYGAEARGLPLTEKLLPQYLEELGYENHIVGKWHLGCYKKEYTPLYRGFKSHLGYWTGHQDYFDHSAVEAPGWGLDMRRGMEAAYDLHGRYSTDLFGEEAARIVRLHDPTRPLFLYLAHAAVHSGNPYNPLPAPDESVEEFGYVEGYKRRRFAAMLSKLDHSVGELTKALQESQMLNNSIIVFTTDNGGPAVGFNLNAASNWPLRGVKNTLWEGGVRGAALVWSRLIQVPKRVAKQSMHIVDWLPTLVEAAGGDVSQLSGIDGISLWTALSKDEQSKRTEILHNIDDIYQNAAVTVGSWKLLKGTTYDGTWDGWYGPSGRGPPYAYNTSAVEDCPTGRALRAVGGAASAAQMAALRREADVQCEPPTGDSTAGNSTGACRPLEAPCLFNVEEDPCEKENLASKYPKILQKLTNILDRYNATAIPPGNLPLDLKGDPKNWNYVWTNFGDYTNETVI</sequence>
<dbReference type="InterPro" id="IPR024607">
    <property type="entry name" value="Sulfatase_CS"/>
</dbReference>
<protein>
    <recommendedName>
        <fullName evidence="8">Sulfatase N-terminal domain-containing protein</fullName>
    </recommendedName>
</protein>
<comment type="cofactor">
    <cofactor evidence="1">
        <name>Ca(2+)</name>
        <dbReference type="ChEBI" id="CHEBI:29108"/>
    </cofactor>
</comment>
<dbReference type="InterPro" id="IPR047115">
    <property type="entry name" value="ARSB"/>
</dbReference>
<dbReference type="Pfam" id="PF00884">
    <property type="entry name" value="Sulfatase"/>
    <property type="match status" value="1"/>
</dbReference>
<evidence type="ECO:0000256" key="6">
    <source>
        <dbReference type="ARBA" id="ARBA00023180"/>
    </source>
</evidence>
<feature type="signal peptide" evidence="7">
    <location>
        <begin position="1"/>
        <end position="21"/>
    </location>
</feature>
<comment type="similarity">
    <text evidence="2">Belongs to the sulfatase family.</text>
</comment>
<evidence type="ECO:0000259" key="8">
    <source>
        <dbReference type="Pfam" id="PF00884"/>
    </source>
</evidence>
<gene>
    <name evidence="9" type="ORF">PHAECO_LOCUS10229</name>
</gene>
<dbReference type="PROSITE" id="PS00523">
    <property type="entry name" value="SULFATASE_1"/>
    <property type="match status" value="1"/>
</dbReference>
<dbReference type="Gene3D" id="3.30.1120.10">
    <property type="match status" value="1"/>
</dbReference>
<evidence type="ECO:0000313" key="9">
    <source>
        <dbReference type="EMBL" id="CAH1174111.1"/>
    </source>
</evidence>
<proteinExistence type="inferred from homology"/>
<feature type="chain" id="PRO_5040117785" description="Sulfatase N-terminal domain-containing protein" evidence="7">
    <location>
        <begin position="22"/>
        <end position="554"/>
    </location>
</feature>
<name>A0A9P0DXD0_PHACE</name>
<keyword evidence="10" id="KW-1185">Reference proteome</keyword>
<dbReference type="OrthoDB" id="103349at2759"/>
<keyword evidence="4" id="KW-0378">Hydrolase</keyword>
<dbReference type="EMBL" id="OU896712">
    <property type="protein sequence ID" value="CAH1174111.1"/>
    <property type="molecule type" value="Genomic_DNA"/>
</dbReference>
<evidence type="ECO:0000256" key="2">
    <source>
        <dbReference type="ARBA" id="ARBA00008779"/>
    </source>
</evidence>
<evidence type="ECO:0000256" key="4">
    <source>
        <dbReference type="ARBA" id="ARBA00022801"/>
    </source>
</evidence>
<reference evidence="9" key="2">
    <citation type="submission" date="2022-10" db="EMBL/GenBank/DDBJ databases">
        <authorList>
            <consortium name="ENA_rothamsted_submissions"/>
            <consortium name="culmorum"/>
            <person name="King R."/>
        </authorList>
    </citation>
    <scope>NUCLEOTIDE SEQUENCE</scope>
</reference>
<evidence type="ECO:0000256" key="3">
    <source>
        <dbReference type="ARBA" id="ARBA00022723"/>
    </source>
</evidence>
<evidence type="ECO:0000256" key="5">
    <source>
        <dbReference type="ARBA" id="ARBA00022837"/>
    </source>
</evidence>
<organism evidence="9 10">
    <name type="scientific">Phaedon cochleariae</name>
    <name type="common">Mustard beetle</name>
    <dbReference type="NCBI Taxonomy" id="80249"/>
    <lineage>
        <taxon>Eukaryota</taxon>
        <taxon>Metazoa</taxon>
        <taxon>Ecdysozoa</taxon>
        <taxon>Arthropoda</taxon>
        <taxon>Hexapoda</taxon>
        <taxon>Insecta</taxon>
        <taxon>Pterygota</taxon>
        <taxon>Neoptera</taxon>
        <taxon>Endopterygota</taxon>
        <taxon>Coleoptera</taxon>
        <taxon>Polyphaga</taxon>
        <taxon>Cucujiformia</taxon>
        <taxon>Chrysomeloidea</taxon>
        <taxon>Chrysomelidae</taxon>
        <taxon>Chrysomelinae</taxon>
        <taxon>Chrysomelini</taxon>
        <taxon>Phaedon</taxon>
    </lineage>
</organism>